<dbReference type="EMBL" id="SGBD01000003">
    <property type="protein sequence ID" value="RZD14226.1"/>
    <property type="molecule type" value="Genomic_DNA"/>
</dbReference>
<dbReference type="Proteomes" id="UP000320813">
    <property type="component" value="Unassembled WGS sequence"/>
</dbReference>
<proteinExistence type="predicted"/>
<dbReference type="AlphaFoldDB" id="A0A519BAH8"/>
<accession>A0A519BAH8</accession>
<evidence type="ECO:0000313" key="1">
    <source>
        <dbReference type="EMBL" id="RZD14226.1"/>
    </source>
</evidence>
<dbReference type="PANTHER" id="PTHR36454:SF1">
    <property type="entry name" value="DUF1015 DOMAIN-CONTAINING PROTEIN"/>
    <property type="match status" value="1"/>
</dbReference>
<dbReference type="PIRSF" id="PIRSF033563">
    <property type="entry name" value="UCP033563"/>
    <property type="match status" value="1"/>
</dbReference>
<reference evidence="1 2" key="1">
    <citation type="submission" date="2019-01" db="EMBL/GenBank/DDBJ databases">
        <title>Insights into ecological role of a new deltaproteobacterial order Candidatus Sinidesulfobacterales (Sva0485) by metagenomics and metatranscriptomics.</title>
        <authorList>
            <person name="Tan S."/>
            <person name="Liu J."/>
            <person name="Fang Y."/>
            <person name="Hedlund B.P."/>
            <person name="Lian Z.H."/>
            <person name="Huang L.Y."/>
            <person name="Li J.T."/>
            <person name="Huang L.N."/>
            <person name="Li W.J."/>
            <person name="Jiang H.C."/>
            <person name="Dong H.L."/>
            <person name="Shu W.S."/>
        </authorList>
    </citation>
    <scope>NUCLEOTIDE SEQUENCE [LARGE SCALE GENOMIC DNA]</scope>
    <source>
        <strain evidence="1">AP3</strain>
    </source>
</reference>
<dbReference type="InterPro" id="IPR008323">
    <property type="entry name" value="UCP033563"/>
</dbReference>
<protein>
    <submittedName>
        <fullName evidence="1">DUF1015 domain-containing protein</fullName>
    </submittedName>
</protein>
<evidence type="ECO:0000313" key="2">
    <source>
        <dbReference type="Proteomes" id="UP000320813"/>
    </source>
</evidence>
<dbReference type="PANTHER" id="PTHR36454">
    <property type="entry name" value="LMO2823 PROTEIN"/>
    <property type="match status" value="1"/>
</dbReference>
<gene>
    <name evidence="1" type="ORF">EVJ47_06045</name>
</gene>
<sequence>MKEAGKKILPFKPYIYNSEFVDIKDVVSPPYDVIDEKLQDNLYKKSDFNIIRLELGKEFSGDNGGGNNRYSRAGGFFKDWIKRGILKLETENSIYIYVQKFYAGGALYERIGFISLFSLNKADEEGGGNNNSIYGHEMTLSKPKEDRFKLMEAAKANFSPIFSIFEDKDLNVLNILTGSIKSAAARKIFDFKDDSNTEHILYGISDESIIKSIQNEIDGKSFYIADGHHRFETCVNFRNYVRQNGINGVNADACMMYFAPANQKGLIILPTHRCIVNKKIELEAFLDEIKADFNIREVDSEVLLKETKKAGKSGTSFGFAHSSGRNFILSFKNNKTGKDADAEKSPLESLDVSILENYALKKALKISQDDIDNQRYLIYEKDANRALEKLNDGVVNAVFFMNPTKIEDVIKIASQNLRMPQKSTFFYPKLITGLTINPLMS</sequence>
<name>A0A519BAH8_9DELT</name>
<organism evidence="1 2">
    <name type="scientific">Candidatus Acidulodesulfobacterium ferriphilum</name>
    <dbReference type="NCBI Taxonomy" id="2597223"/>
    <lineage>
        <taxon>Bacteria</taxon>
        <taxon>Deltaproteobacteria</taxon>
        <taxon>Candidatus Acidulodesulfobacterales</taxon>
        <taxon>Candidatus Acidulodesulfobacterium</taxon>
    </lineage>
</organism>
<comment type="caution">
    <text evidence="1">The sequence shown here is derived from an EMBL/GenBank/DDBJ whole genome shotgun (WGS) entry which is preliminary data.</text>
</comment>
<dbReference type="Pfam" id="PF06245">
    <property type="entry name" value="DUF1015"/>
    <property type="match status" value="1"/>
</dbReference>